<accession>B9XAC8</accession>
<reference evidence="2 3" key="1">
    <citation type="journal article" date="2011" name="J. Bacteriol.">
        <title>Genome sequence of 'Pedosphaera parvula' Ellin514, an aerobic Verrucomicrobial isolate from pasture soil.</title>
        <authorList>
            <person name="Kant R."/>
            <person name="van Passel M.W."/>
            <person name="Sangwan P."/>
            <person name="Palva A."/>
            <person name="Lucas S."/>
            <person name="Copeland A."/>
            <person name="Lapidus A."/>
            <person name="Glavina Del Rio T."/>
            <person name="Dalin E."/>
            <person name="Tice H."/>
            <person name="Bruce D."/>
            <person name="Goodwin L."/>
            <person name="Pitluck S."/>
            <person name="Chertkov O."/>
            <person name="Larimer F.W."/>
            <person name="Land M.L."/>
            <person name="Hauser L."/>
            <person name="Brettin T.S."/>
            <person name="Detter J.C."/>
            <person name="Han S."/>
            <person name="de Vos W.M."/>
            <person name="Janssen P.H."/>
            <person name="Smidt H."/>
        </authorList>
    </citation>
    <scope>NUCLEOTIDE SEQUENCE [LARGE SCALE GENOMIC DNA]</scope>
    <source>
        <strain evidence="2 3">Ellin514</strain>
    </source>
</reference>
<evidence type="ECO:0000313" key="2">
    <source>
        <dbReference type="EMBL" id="EEF63469.1"/>
    </source>
</evidence>
<feature type="chain" id="PRO_5002894575" description="Fibronectin type III domain protein" evidence="1">
    <location>
        <begin position="18"/>
        <end position="285"/>
    </location>
</feature>
<gene>
    <name evidence="2" type="ORF">Cflav_PD6104</name>
</gene>
<organism evidence="2 3">
    <name type="scientific">Pedosphaera parvula (strain Ellin514)</name>
    <dbReference type="NCBI Taxonomy" id="320771"/>
    <lineage>
        <taxon>Bacteria</taxon>
        <taxon>Pseudomonadati</taxon>
        <taxon>Verrucomicrobiota</taxon>
        <taxon>Pedosphaerae</taxon>
        <taxon>Pedosphaerales</taxon>
        <taxon>Pedosphaeraceae</taxon>
        <taxon>Pedosphaera</taxon>
    </lineage>
</organism>
<evidence type="ECO:0000313" key="3">
    <source>
        <dbReference type="Proteomes" id="UP000003688"/>
    </source>
</evidence>
<dbReference type="AlphaFoldDB" id="B9XAC8"/>
<comment type="caution">
    <text evidence="2">The sequence shown here is derived from an EMBL/GenBank/DDBJ whole genome shotgun (WGS) entry which is preliminary data.</text>
</comment>
<feature type="signal peptide" evidence="1">
    <location>
        <begin position="1"/>
        <end position="17"/>
    </location>
</feature>
<keyword evidence="3" id="KW-1185">Reference proteome</keyword>
<dbReference type="STRING" id="320771.Cflav_PD6104"/>
<sequence precursor="true">MKTFLTCIAVISSLALGRAATTIDPVNKYAYGANIGWLNWSGDGPNGAVIGEYVCSGYIYSADVGWICLGSGSPINGIQYQNNAANDFGVNNDGLGNLRGYAYGANIGWINFENTGAPAFNLRTGQFTGSIWSANCGWISLSNAVAFVQTDTISPGLLDTNGLPIAWELQNFGHTGVDPHADADGDGMSNIQEYLAGTSPLNAGSDLNITAFNSLSGGTSATLTWTSVPTRQYYVEETLSLTSASWFDGGLGLISPDGATTTRILTGTTAPMRFYRVRAVLPLSP</sequence>
<name>B9XAC8_PEDPL</name>
<proteinExistence type="predicted"/>
<dbReference type="RefSeq" id="WP_007412776.1">
    <property type="nucleotide sequence ID" value="NZ_ABOX02000001.1"/>
</dbReference>
<evidence type="ECO:0008006" key="4">
    <source>
        <dbReference type="Google" id="ProtNLM"/>
    </source>
</evidence>
<protein>
    <recommendedName>
        <fullName evidence="4">Fibronectin type III domain protein</fullName>
    </recommendedName>
</protein>
<evidence type="ECO:0000256" key="1">
    <source>
        <dbReference type="SAM" id="SignalP"/>
    </source>
</evidence>
<keyword evidence="1" id="KW-0732">Signal</keyword>
<dbReference type="EMBL" id="ABOX02000001">
    <property type="protein sequence ID" value="EEF63469.1"/>
    <property type="molecule type" value="Genomic_DNA"/>
</dbReference>
<dbReference type="Proteomes" id="UP000003688">
    <property type="component" value="Unassembled WGS sequence"/>
</dbReference>